<dbReference type="CDD" id="cd01392">
    <property type="entry name" value="HTH_LacI"/>
    <property type="match status" value="1"/>
</dbReference>
<name>A0ABW1NF05_9ACTN</name>
<dbReference type="InterPro" id="IPR010982">
    <property type="entry name" value="Lambda_DNA-bd_dom_sf"/>
</dbReference>
<dbReference type="PANTHER" id="PTHR30146">
    <property type="entry name" value="LACI-RELATED TRANSCRIPTIONAL REPRESSOR"/>
    <property type="match status" value="1"/>
</dbReference>
<dbReference type="SUPFAM" id="SSF47413">
    <property type="entry name" value="lambda repressor-like DNA-binding domains"/>
    <property type="match status" value="1"/>
</dbReference>
<dbReference type="InterPro" id="IPR028082">
    <property type="entry name" value="Peripla_BP_I"/>
</dbReference>
<dbReference type="Gene3D" id="1.10.260.40">
    <property type="entry name" value="lambda repressor-like DNA-binding domains"/>
    <property type="match status" value="1"/>
</dbReference>
<dbReference type="CDD" id="cd06296">
    <property type="entry name" value="PBP1_CatR-like"/>
    <property type="match status" value="1"/>
</dbReference>
<dbReference type="Pfam" id="PF00356">
    <property type="entry name" value="LacI"/>
    <property type="match status" value="1"/>
</dbReference>
<organism evidence="5 6">
    <name type="scientific">Sphaerisporangium aureirubrum</name>
    <dbReference type="NCBI Taxonomy" id="1544736"/>
    <lineage>
        <taxon>Bacteria</taxon>
        <taxon>Bacillati</taxon>
        <taxon>Actinomycetota</taxon>
        <taxon>Actinomycetes</taxon>
        <taxon>Streptosporangiales</taxon>
        <taxon>Streptosporangiaceae</taxon>
        <taxon>Sphaerisporangium</taxon>
    </lineage>
</organism>
<dbReference type="InterPro" id="IPR046335">
    <property type="entry name" value="LacI/GalR-like_sensor"/>
</dbReference>
<proteinExistence type="predicted"/>
<evidence type="ECO:0000256" key="2">
    <source>
        <dbReference type="ARBA" id="ARBA00023125"/>
    </source>
</evidence>
<dbReference type="GO" id="GO:0003677">
    <property type="term" value="F:DNA binding"/>
    <property type="evidence" value="ECO:0007669"/>
    <property type="project" value="UniProtKB-KW"/>
</dbReference>
<keyword evidence="6" id="KW-1185">Reference proteome</keyword>
<dbReference type="PROSITE" id="PS50932">
    <property type="entry name" value="HTH_LACI_2"/>
    <property type="match status" value="1"/>
</dbReference>
<dbReference type="Gene3D" id="3.40.50.2300">
    <property type="match status" value="2"/>
</dbReference>
<evidence type="ECO:0000313" key="6">
    <source>
        <dbReference type="Proteomes" id="UP001596137"/>
    </source>
</evidence>
<dbReference type="InterPro" id="IPR000843">
    <property type="entry name" value="HTH_LacI"/>
</dbReference>
<dbReference type="PANTHER" id="PTHR30146:SF153">
    <property type="entry name" value="LACTOSE OPERON REPRESSOR"/>
    <property type="match status" value="1"/>
</dbReference>
<gene>
    <name evidence="5" type="ORF">ACFP1K_12005</name>
</gene>
<keyword evidence="3" id="KW-0804">Transcription</keyword>
<keyword evidence="1" id="KW-0805">Transcription regulation</keyword>
<reference evidence="6" key="1">
    <citation type="journal article" date="2019" name="Int. J. Syst. Evol. Microbiol.">
        <title>The Global Catalogue of Microorganisms (GCM) 10K type strain sequencing project: providing services to taxonomists for standard genome sequencing and annotation.</title>
        <authorList>
            <consortium name="The Broad Institute Genomics Platform"/>
            <consortium name="The Broad Institute Genome Sequencing Center for Infectious Disease"/>
            <person name="Wu L."/>
            <person name="Ma J."/>
        </authorList>
    </citation>
    <scope>NUCLEOTIDE SEQUENCE [LARGE SCALE GENOMIC DNA]</scope>
    <source>
        <strain evidence="6">JCM 30346</strain>
    </source>
</reference>
<dbReference type="Pfam" id="PF13377">
    <property type="entry name" value="Peripla_BP_3"/>
    <property type="match status" value="1"/>
</dbReference>
<accession>A0ABW1NF05</accession>
<comment type="caution">
    <text evidence="5">The sequence shown here is derived from an EMBL/GenBank/DDBJ whole genome shotgun (WGS) entry which is preliminary data.</text>
</comment>
<dbReference type="RefSeq" id="WP_380750741.1">
    <property type="nucleotide sequence ID" value="NZ_JBHSRF010000012.1"/>
</dbReference>
<evidence type="ECO:0000256" key="3">
    <source>
        <dbReference type="ARBA" id="ARBA00023163"/>
    </source>
</evidence>
<sequence length="338" mass="36749">MSVKRRVTIALIAEQAGVSVPTVSKVVNGRPEVAPDTRRRVERLLHEHGYRRRTGQGDGPVGLVDLVFAEIESPWAMEIIRGAETAAREAEAAVVVSVLHTHSGPGRDWLDRIAARRTDGVVLVASRLTRRQHGQLLARSIPFVIVDPEGEPAPDVASVGATNWHGGLAATRHLLELGHRRIGMIGGPPEMLCSRARIDGYRAALETAGVPVDPELIRYGDFLVNSGHLFGKEFLELPDPPTAIFAGSDMQAFGVFEAARRAGLRVPDDLSVVGFDDLPLARSAWPPLTTVRQPLEEMAALATRMALDISRGETPETRRVELATDLLIRDSTVAPRPR</sequence>
<evidence type="ECO:0000256" key="1">
    <source>
        <dbReference type="ARBA" id="ARBA00023015"/>
    </source>
</evidence>
<dbReference type="EMBL" id="JBHSRF010000012">
    <property type="protein sequence ID" value="MFC6081883.1"/>
    <property type="molecule type" value="Genomic_DNA"/>
</dbReference>
<dbReference type="SUPFAM" id="SSF53822">
    <property type="entry name" value="Periplasmic binding protein-like I"/>
    <property type="match status" value="1"/>
</dbReference>
<evidence type="ECO:0000313" key="5">
    <source>
        <dbReference type="EMBL" id="MFC6081883.1"/>
    </source>
</evidence>
<dbReference type="Proteomes" id="UP001596137">
    <property type="component" value="Unassembled WGS sequence"/>
</dbReference>
<dbReference type="SMART" id="SM00354">
    <property type="entry name" value="HTH_LACI"/>
    <property type="match status" value="1"/>
</dbReference>
<feature type="domain" description="HTH lacI-type" evidence="4">
    <location>
        <begin position="7"/>
        <end position="54"/>
    </location>
</feature>
<evidence type="ECO:0000259" key="4">
    <source>
        <dbReference type="PROSITE" id="PS50932"/>
    </source>
</evidence>
<protein>
    <submittedName>
        <fullName evidence="5">LacI family DNA-binding transcriptional regulator</fullName>
    </submittedName>
</protein>
<keyword evidence="2 5" id="KW-0238">DNA-binding</keyword>